<protein>
    <submittedName>
        <fullName evidence="2">Uncharacterized protein</fullName>
    </submittedName>
</protein>
<organism evidence="2">
    <name type="scientific">Haptolina brevifila</name>
    <dbReference type="NCBI Taxonomy" id="156173"/>
    <lineage>
        <taxon>Eukaryota</taxon>
        <taxon>Haptista</taxon>
        <taxon>Haptophyta</taxon>
        <taxon>Prymnesiophyceae</taxon>
        <taxon>Prymnesiales</taxon>
        <taxon>Prymnesiaceae</taxon>
        <taxon>Haptolina</taxon>
    </lineage>
</organism>
<evidence type="ECO:0000256" key="1">
    <source>
        <dbReference type="SAM" id="MobiDB-lite"/>
    </source>
</evidence>
<gene>
    <name evidence="2" type="ORF">CBRE1094_LOCUS28962</name>
</gene>
<feature type="compositionally biased region" description="Polar residues" evidence="1">
    <location>
        <begin position="98"/>
        <end position="107"/>
    </location>
</feature>
<dbReference type="AlphaFoldDB" id="A0A7S2HU55"/>
<evidence type="ECO:0000313" key="2">
    <source>
        <dbReference type="EMBL" id="CAD9499988.1"/>
    </source>
</evidence>
<sequence>MEFLSGEGSGSVQPGMTGIVPAGGGFPRVPVAYGQYEIGRSSRPKLLHSDPQLTKPSPWSKDGMPQKMDAGRQVPTISPQGDPGQYYPYTYEDAGTNPEHNGNNSNAMRKPFDSTEVRELRASLFGLETPSVGKYPVYQPDKTIGQLDDAVRYPLLDANVDVFKSTSPQRPLSTSKVPGPDHYSPVMGSIQPVIGNPGASMRNQADRFFESKYKNITPEGVGPGTYPLADFEKTLLEDCQEHIRRSSALSNTKVAFQSTMPQRPGFFYNPGQSPDVAPGCYEPLEPRLKDLTGEARRQVM</sequence>
<feature type="region of interest" description="Disordered" evidence="1">
    <location>
        <begin position="1"/>
        <end position="26"/>
    </location>
</feature>
<feature type="region of interest" description="Disordered" evidence="1">
    <location>
        <begin position="41"/>
        <end position="109"/>
    </location>
</feature>
<dbReference type="EMBL" id="HBGU01053014">
    <property type="protein sequence ID" value="CAD9499988.1"/>
    <property type="molecule type" value="Transcribed_RNA"/>
</dbReference>
<proteinExistence type="predicted"/>
<name>A0A7S2HU55_9EUKA</name>
<accession>A0A7S2HU55</accession>
<reference evidence="2" key="1">
    <citation type="submission" date="2021-01" db="EMBL/GenBank/DDBJ databases">
        <authorList>
            <person name="Corre E."/>
            <person name="Pelletier E."/>
            <person name="Niang G."/>
            <person name="Scheremetjew M."/>
            <person name="Finn R."/>
            <person name="Kale V."/>
            <person name="Holt S."/>
            <person name="Cochrane G."/>
            <person name="Meng A."/>
            <person name="Brown T."/>
            <person name="Cohen L."/>
        </authorList>
    </citation>
    <scope>NUCLEOTIDE SEQUENCE</scope>
    <source>
        <strain evidence="2">UTEX LB 985</strain>
    </source>
</reference>